<feature type="region of interest" description="Disordered" evidence="1">
    <location>
        <begin position="29"/>
        <end position="60"/>
    </location>
</feature>
<proteinExistence type="predicted"/>
<dbReference type="EMBL" id="FP929003">
    <property type="protein sequence ID" value="CBK42824.1"/>
    <property type="molecule type" value="Genomic_DNA"/>
</dbReference>
<protein>
    <submittedName>
        <fullName evidence="2">Uncharacterized protein</fullName>
    </submittedName>
</protein>
<organism evidence="2 3">
    <name type="scientific">Nitrospira defluvii</name>
    <dbReference type="NCBI Taxonomy" id="330214"/>
    <lineage>
        <taxon>Bacteria</taxon>
        <taxon>Pseudomonadati</taxon>
        <taxon>Nitrospirota</taxon>
        <taxon>Nitrospiria</taxon>
        <taxon>Nitrospirales</taxon>
        <taxon>Nitrospiraceae</taxon>
        <taxon>Nitrospira</taxon>
    </lineage>
</organism>
<dbReference type="KEGG" id="nde:NIDE3130"/>
<dbReference type="Proteomes" id="UP000001660">
    <property type="component" value="Chromosome"/>
</dbReference>
<dbReference type="AlphaFoldDB" id="D8PHT7"/>
<evidence type="ECO:0000313" key="2">
    <source>
        <dbReference type="EMBL" id="CBK42824.1"/>
    </source>
</evidence>
<sequence length="60" mass="6739">MRCRMVTIIGLVTIVALVWLLAWAMGLESDSERRRRKSASSAEALTHNNLAAERQTRRAA</sequence>
<evidence type="ECO:0000256" key="1">
    <source>
        <dbReference type="SAM" id="MobiDB-lite"/>
    </source>
</evidence>
<name>D8PHT7_9BACT</name>
<evidence type="ECO:0000313" key="3">
    <source>
        <dbReference type="Proteomes" id="UP000001660"/>
    </source>
</evidence>
<dbReference type="STRING" id="330214.NIDE3130"/>
<gene>
    <name evidence="2" type="ORF">NIDE3130</name>
</gene>
<dbReference type="HOGENOM" id="CLU_2932703_0_0_0"/>
<accession>D8PHT7</accession>
<reference evidence="2 3" key="1">
    <citation type="journal article" date="2010" name="Proc. Natl. Acad. Sci. U.S.A.">
        <title>A Nitrospira metagenome illuminates the physiology and evolution of globally important nitrite-oxidizing bacteria.</title>
        <authorList>
            <person name="Lucker S."/>
            <person name="Wagner M."/>
            <person name="Maixner F."/>
            <person name="Pelletier E."/>
            <person name="Koch H."/>
            <person name="Vacherie B."/>
            <person name="Rattei T."/>
            <person name="Sinninghe Damste J."/>
            <person name="Spieck E."/>
            <person name="Le Paslier D."/>
            <person name="Daims H."/>
        </authorList>
    </citation>
    <scope>NUCLEOTIDE SEQUENCE [LARGE SCALE GENOMIC DNA]</scope>
</reference>
<keyword evidence="3" id="KW-1185">Reference proteome</keyword>